<reference evidence="2 3" key="1">
    <citation type="submission" date="2016-02" db="EMBL/GenBank/DDBJ databases">
        <title>Complete genome of Sinomonas atrocyanea KCTC 3377.</title>
        <authorList>
            <person name="Kim K.M."/>
        </authorList>
    </citation>
    <scope>NUCLEOTIDE SEQUENCE [LARGE SCALE GENOMIC DNA]</scope>
    <source>
        <strain evidence="2 3">KCTC 3377</strain>
    </source>
</reference>
<name>A0A127A9T7_9MICC</name>
<dbReference type="AlphaFoldDB" id="A0A127A9T7"/>
<accession>A0A127A9T7</accession>
<dbReference type="KEGG" id="satk:SA2016_3795"/>
<dbReference type="STRING" id="37927.SA2016_3795"/>
<dbReference type="EMBL" id="CP014518">
    <property type="protein sequence ID" value="AMM34452.1"/>
    <property type="molecule type" value="Genomic_DNA"/>
</dbReference>
<dbReference type="RefSeq" id="WP_066501160.1">
    <property type="nucleotide sequence ID" value="NZ_BJMO01000059.1"/>
</dbReference>
<protein>
    <recommendedName>
        <fullName evidence="1">DNA-binding domain-containing protein</fullName>
    </recommendedName>
</protein>
<gene>
    <name evidence="2" type="ORF">SA2016_3795</name>
</gene>
<dbReference type="OrthoDB" id="52928at2"/>
<keyword evidence="3" id="KW-1185">Reference proteome</keyword>
<sequence length="99" mass="11178">MTPCRRLRLNRKVVDEEGTLSAAAGYFRVSWPTAQKWAHRYLELGNEGMGDRASWPHSRPNNTSQPLVKKIVHVRIKKRLGPVQVAARPGMHLAPLKGE</sequence>
<dbReference type="InterPro" id="IPR009057">
    <property type="entry name" value="Homeodomain-like_sf"/>
</dbReference>
<organism evidence="2 3">
    <name type="scientific">Sinomonas atrocyanea</name>
    <dbReference type="NCBI Taxonomy" id="37927"/>
    <lineage>
        <taxon>Bacteria</taxon>
        <taxon>Bacillati</taxon>
        <taxon>Actinomycetota</taxon>
        <taxon>Actinomycetes</taxon>
        <taxon>Micrococcales</taxon>
        <taxon>Micrococcaceae</taxon>
        <taxon>Sinomonas</taxon>
    </lineage>
</organism>
<feature type="domain" description="DNA-binding" evidence="1">
    <location>
        <begin position="7"/>
        <end position="70"/>
    </location>
</feature>
<dbReference type="Proteomes" id="UP000070134">
    <property type="component" value="Chromosome"/>
</dbReference>
<dbReference type="Pfam" id="PF13011">
    <property type="entry name" value="LZ_Tnp_IS481"/>
    <property type="match status" value="1"/>
</dbReference>
<dbReference type="InterPro" id="IPR024967">
    <property type="entry name" value="DNA-bd_IS481-type"/>
</dbReference>
<dbReference type="SUPFAM" id="SSF46689">
    <property type="entry name" value="Homeodomain-like"/>
    <property type="match status" value="1"/>
</dbReference>
<evidence type="ECO:0000259" key="1">
    <source>
        <dbReference type="Pfam" id="PF13011"/>
    </source>
</evidence>
<proteinExistence type="predicted"/>
<evidence type="ECO:0000313" key="2">
    <source>
        <dbReference type="EMBL" id="AMM34452.1"/>
    </source>
</evidence>
<evidence type="ECO:0000313" key="3">
    <source>
        <dbReference type="Proteomes" id="UP000070134"/>
    </source>
</evidence>